<comment type="similarity">
    <text evidence="1 8">Belongs to the cytidylate kinase family. Type 1 subfamily.</text>
</comment>
<evidence type="ECO:0000256" key="1">
    <source>
        <dbReference type="ARBA" id="ARBA00009427"/>
    </source>
</evidence>
<dbReference type="HAMAP" id="MF_00238">
    <property type="entry name" value="Cytidyl_kinase_type1"/>
    <property type="match status" value="1"/>
</dbReference>
<comment type="subcellular location">
    <subcellularLocation>
        <location evidence="8">Cytoplasm</location>
    </subcellularLocation>
</comment>
<evidence type="ECO:0000256" key="7">
    <source>
        <dbReference type="ARBA" id="ARBA00048478"/>
    </source>
</evidence>
<dbReference type="Pfam" id="PF02224">
    <property type="entry name" value="Cytidylate_kin"/>
    <property type="match status" value="1"/>
</dbReference>
<reference evidence="10 11" key="1">
    <citation type="submission" date="2017-02" db="EMBL/GenBank/DDBJ databases">
        <authorList>
            <person name="Peterson S.W."/>
        </authorList>
    </citation>
    <scope>NUCLEOTIDE SEQUENCE [LARGE SCALE GENOMIC DNA]</scope>
    <source>
        <strain evidence="10 11">DSM 18034</strain>
    </source>
</reference>
<keyword evidence="11" id="KW-1185">Reference proteome</keyword>
<dbReference type="Gene3D" id="3.40.50.300">
    <property type="entry name" value="P-loop containing nucleotide triphosphate hydrolases"/>
    <property type="match status" value="1"/>
</dbReference>
<dbReference type="OrthoDB" id="9807434at2"/>
<protein>
    <recommendedName>
        <fullName evidence="8">Cytidylate kinase</fullName>
        <shortName evidence="8">CK</shortName>
        <ecNumber evidence="8">2.7.4.25</ecNumber>
    </recommendedName>
    <alternativeName>
        <fullName evidence="8">Cytidine monophosphate kinase</fullName>
        <shortName evidence="8">CMP kinase</shortName>
    </alternativeName>
</protein>
<keyword evidence="4 8" id="KW-0418">Kinase</keyword>
<dbReference type="GO" id="GO:0036430">
    <property type="term" value="F:CMP kinase activity"/>
    <property type="evidence" value="ECO:0007669"/>
    <property type="project" value="RHEA"/>
</dbReference>
<evidence type="ECO:0000256" key="3">
    <source>
        <dbReference type="ARBA" id="ARBA00022741"/>
    </source>
</evidence>
<evidence type="ECO:0000313" key="10">
    <source>
        <dbReference type="EMBL" id="SKA80466.1"/>
    </source>
</evidence>
<dbReference type="InterPro" id="IPR003136">
    <property type="entry name" value="Cytidylate_kin"/>
</dbReference>
<keyword evidence="8" id="KW-0963">Cytoplasm</keyword>
<dbReference type="PANTHER" id="PTHR21299:SF2">
    <property type="entry name" value="CYTIDYLATE KINASE"/>
    <property type="match status" value="1"/>
</dbReference>
<dbReference type="GO" id="GO:0006220">
    <property type="term" value="P:pyrimidine nucleotide metabolic process"/>
    <property type="evidence" value="ECO:0007669"/>
    <property type="project" value="UniProtKB-UniRule"/>
</dbReference>
<dbReference type="InterPro" id="IPR011994">
    <property type="entry name" value="Cytidylate_kinase_dom"/>
</dbReference>
<dbReference type="NCBIfam" id="TIGR00017">
    <property type="entry name" value="cmk"/>
    <property type="match status" value="1"/>
</dbReference>
<dbReference type="RefSeq" id="WP_078685916.1">
    <property type="nucleotide sequence ID" value="NZ_FUYA01000010.1"/>
</dbReference>
<feature type="binding site" evidence="8">
    <location>
        <begin position="11"/>
        <end position="19"/>
    </location>
    <ligand>
        <name>ATP</name>
        <dbReference type="ChEBI" id="CHEBI:30616"/>
    </ligand>
</feature>
<dbReference type="InterPro" id="IPR027417">
    <property type="entry name" value="P-loop_NTPase"/>
</dbReference>
<organism evidence="10 11">
    <name type="scientific">Desulfobaculum bizertense DSM 18034</name>
    <dbReference type="NCBI Taxonomy" id="1121442"/>
    <lineage>
        <taxon>Bacteria</taxon>
        <taxon>Pseudomonadati</taxon>
        <taxon>Thermodesulfobacteriota</taxon>
        <taxon>Desulfovibrionia</taxon>
        <taxon>Desulfovibrionales</taxon>
        <taxon>Desulfovibrionaceae</taxon>
        <taxon>Desulfobaculum</taxon>
    </lineage>
</organism>
<dbReference type="Proteomes" id="UP000189733">
    <property type="component" value="Unassembled WGS sequence"/>
</dbReference>
<accession>A0A1T4WSZ9</accession>
<dbReference type="CDD" id="cd02020">
    <property type="entry name" value="CMPK"/>
    <property type="match status" value="1"/>
</dbReference>
<dbReference type="GO" id="GO:0005829">
    <property type="term" value="C:cytosol"/>
    <property type="evidence" value="ECO:0007669"/>
    <property type="project" value="TreeGrafter"/>
</dbReference>
<keyword evidence="2 8" id="KW-0808">Transferase</keyword>
<dbReference type="GO" id="GO:0036431">
    <property type="term" value="F:dCMP kinase activity"/>
    <property type="evidence" value="ECO:0007669"/>
    <property type="project" value="InterPro"/>
</dbReference>
<evidence type="ECO:0000256" key="6">
    <source>
        <dbReference type="ARBA" id="ARBA00047615"/>
    </source>
</evidence>
<evidence type="ECO:0000256" key="2">
    <source>
        <dbReference type="ARBA" id="ARBA00022679"/>
    </source>
</evidence>
<dbReference type="EMBL" id="FUYA01000010">
    <property type="protein sequence ID" value="SKA80466.1"/>
    <property type="molecule type" value="Genomic_DNA"/>
</dbReference>
<evidence type="ECO:0000259" key="9">
    <source>
        <dbReference type="Pfam" id="PF02224"/>
    </source>
</evidence>
<dbReference type="EC" id="2.7.4.25" evidence="8"/>
<evidence type="ECO:0000256" key="4">
    <source>
        <dbReference type="ARBA" id="ARBA00022777"/>
    </source>
</evidence>
<evidence type="ECO:0000256" key="5">
    <source>
        <dbReference type="ARBA" id="ARBA00022840"/>
    </source>
</evidence>
<dbReference type="GO" id="GO:0015949">
    <property type="term" value="P:nucleobase-containing small molecule interconversion"/>
    <property type="evidence" value="ECO:0007669"/>
    <property type="project" value="TreeGrafter"/>
</dbReference>
<dbReference type="PANTHER" id="PTHR21299">
    <property type="entry name" value="CYTIDYLATE KINASE/PANTOATE-BETA-ALANINE LIGASE"/>
    <property type="match status" value="1"/>
</dbReference>
<gene>
    <name evidence="8" type="primary">cmk</name>
    <name evidence="10" type="ORF">SAMN02745702_02654</name>
</gene>
<sequence length="225" mass="24823">MAKPVIVTLDGPAGVGKTTLAQRVAKELGIAYLDTGAMFRTTALELGHDADKLPEGEMSERLNTLHFSLSQEEGESVLRVNKRRIGNEIRTEEVGMMASRVAVLPTVRTFLRRSQQRLGSEVSLLAEGRDMGTTVFPEATCKIFLDASAEVRAKRRFLQLQEMGHDANLKKLAQQIRERDELDRNRKVAPLRPAKDAVVVDSSEMGIDEVFQAILAAVHAAVESE</sequence>
<dbReference type="STRING" id="1121442.SAMN02745702_02654"/>
<name>A0A1T4WSZ9_9BACT</name>
<dbReference type="SUPFAM" id="SSF52540">
    <property type="entry name" value="P-loop containing nucleoside triphosphate hydrolases"/>
    <property type="match status" value="1"/>
</dbReference>
<keyword evidence="3 8" id="KW-0547">Nucleotide-binding</keyword>
<keyword evidence="5 8" id="KW-0067">ATP-binding</keyword>
<feature type="domain" description="Cytidylate kinase" evidence="9">
    <location>
        <begin position="7"/>
        <end position="219"/>
    </location>
</feature>
<dbReference type="AlphaFoldDB" id="A0A1T4WSZ9"/>
<proteinExistence type="inferred from homology"/>
<evidence type="ECO:0000313" key="11">
    <source>
        <dbReference type="Proteomes" id="UP000189733"/>
    </source>
</evidence>
<dbReference type="GO" id="GO:0005524">
    <property type="term" value="F:ATP binding"/>
    <property type="evidence" value="ECO:0007669"/>
    <property type="project" value="UniProtKB-UniRule"/>
</dbReference>
<evidence type="ECO:0000256" key="8">
    <source>
        <dbReference type="HAMAP-Rule" id="MF_00238"/>
    </source>
</evidence>
<comment type="catalytic activity">
    <reaction evidence="7 8">
        <text>CMP + ATP = CDP + ADP</text>
        <dbReference type="Rhea" id="RHEA:11600"/>
        <dbReference type="ChEBI" id="CHEBI:30616"/>
        <dbReference type="ChEBI" id="CHEBI:58069"/>
        <dbReference type="ChEBI" id="CHEBI:60377"/>
        <dbReference type="ChEBI" id="CHEBI:456216"/>
        <dbReference type="EC" id="2.7.4.25"/>
    </reaction>
</comment>
<comment type="catalytic activity">
    <reaction evidence="6 8">
        <text>dCMP + ATP = dCDP + ADP</text>
        <dbReference type="Rhea" id="RHEA:25094"/>
        <dbReference type="ChEBI" id="CHEBI:30616"/>
        <dbReference type="ChEBI" id="CHEBI:57566"/>
        <dbReference type="ChEBI" id="CHEBI:58593"/>
        <dbReference type="ChEBI" id="CHEBI:456216"/>
        <dbReference type="EC" id="2.7.4.25"/>
    </reaction>
</comment>